<proteinExistence type="inferred from homology"/>
<comment type="caution">
    <text evidence="2">The sequence shown here is derived from an EMBL/GenBank/DDBJ whole genome shotgun (WGS) entry which is preliminary data.</text>
</comment>
<dbReference type="InterPro" id="IPR029058">
    <property type="entry name" value="AB_hydrolase_fold"/>
</dbReference>
<dbReference type="Proteomes" id="UP001157418">
    <property type="component" value="Unassembled WGS sequence"/>
</dbReference>
<gene>
    <name evidence="2" type="ORF">LVIROSA_LOCUS21511</name>
</gene>
<evidence type="ECO:0000313" key="2">
    <source>
        <dbReference type="EMBL" id="CAH1435042.1"/>
    </source>
</evidence>
<dbReference type="InterPro" id="IPR001563">
    <property type="entry name" value="Peptidase_S10"/>
</dbReference>
<evidence type="ECO:0000256" key="1">
    <source>
        <dbReference type="ARBA" id="ARBA00009431"/>
    </source>
</evidence>
<organism evidence="2 3">
    <name type="scientific">Lactuca virosa</name>
    <dbReference type="NCBI Taxonomy" id="75947"/>
    <lineage>
        <taxon>Eukaryota</taxon>
        <taxon>Viridiplantae</taxon>
        <taxon>Streptophyta</taxon>
        <taxon>Embryophyta</taxon>
        <taxon>Tracheophyta</taxon>
        <taxon>Spermatophyta</taxon>
        <taxon>Magnoliopsida</taxon>
        <taxon>eudicotyledons</taxon>
        <taxon>Gunneridae</taxon>
        <taxon>Pentapetalae</taxon>
        <taxon>asterids</taxon>
        <taxon>campanulids</taxon>
        <taxon>Asterales</taxon>
        <taxon>Asteraceae</taxon>
        <taxon>Cichorioideae</taxon>
        <taxon>Cichorieae</taxon>
        <taxon>Lactucinae</taxon>
        <taxon>Lactuca</taxon>
    </lineage>
</organism>
<dbReference type="Pfam" id="PF00450">
    <property type="entry name" value="Peptidase_S10"/>
    <property type="match status" value="1"/>
</dbReference>
<dbReference type="Gene3D" id="3.40.50.1820">
    <property type="entry name" value="alpha/beta hydrolase"/>
    <property type="match status" value="1"/>
</dbReference>
<dbReference type="EMBL" id="CAKMRJ010004219">
    <property type="protein sequence ID" value="CAH1435042.1"/>
    <property type="molecule type" value="Genomic_DNA"/>
</dbReference>
<name>A0AAU9N861_9ASTR</name>
<feature type="non-terminal residue" evidence="2">
    <location>
        <position position="76"/>
    </location>
</feature>
<reference evidence="2 3" key="1">
    <citation type="submission" date="2022-01" db="EMBL/GenBank/DDBJ databases">
        <authorList>
            <person name="Xiong W."/>
            <person name="Schranz E."/>
        </authorList>
    </citation>
    <scope>NUCLEOTIDE SEQUENCE [LARGE SCALE GENOMIC DNA]</scope>
</reference>
<keyword evidence="3" id="KW-1185">Reference proteome</keyword>
<accession>A0AAU9N861</accession>
<protein>
    <submittedName>
        <fullName evidence="2">Uncharacterized protein</fullName>
    </submittedName>
</protein>
<dbReference type="GO" id="GO:0004185">
    <property type="term" value="F:serine-type carboxypeptidase activity"/>
    <property type="evidence" value="ECO:0007669"/>
    <property type="project" value="InterPro"/>
</dbReference>
<evidence type="ECO:0000313" key="3">
    <source>
        <dbReference type="Proteomes" id="UP001157418"/>
    </source>
</evidence>
<dbReference type="GO" id="GO:0006508">
    <property type="term" value="P:proteolysis"/>
    <property type="evidence" value="ECO:0007669"/>
    <property type="project" value="InterPro"/>
</dbReference>
<dbReference type="AlphaFoldDB" id="A0AAU9N861"/>
<dbReference type="SUPFAM" id="SSF53474">
    <property type="entry name" value="alpha/beta-Hydrolases"/>
    <property type="match status" value="1"/>
</dbReference>
<sequence length="76" mass="8901">MKARSQYHIQPWHFLRFPGDLPFLFETGYISVGKNDDVQYFYYFFESERSPKNDPLLLWVRGGPGCGVLTSILLQI</sequence>
<comment type="similarity">
    <text evidence="1">Belongs to the peptidase S10 family.</text>
</comment>